<dbReference type="EMBL" id="CADEAL010002079">
    <property type="protein sequence ID" value="CAB1437835.1"/>
    <property type="molecule type" value="Genomic_DNA"/>
</dbReference>
<comment type="caution">
    <text evidence="1">The sequence shown here is derived from an EMBL/GenBank/DDBJ whole genome shotgun (WGS) entry which is preliminary data.</text>
</comment>
<evidence type="ECO:0000313" key="1">
    <source>
        <dbReference type="EMBL" id="CAB1437835.1"/>
    </source>
</evidence>
<gene>
    <name evidence="1" type="ORF">PLEPLA_LOCUS25832</name>
</gene>
<keyword evidence="2" id="KW-1185">Reference proteome</keyword>
<proteinExistence type="predicted"/>
<reference evidence="1" key="1">
    <citation type="submission" date="2020-03" db="EMBL/GenBank/DDBJ databases">
        <authorList>
            <person name="Weist P."/>
        </authorList>
    </citation>
    <scope>NUCLEOTIDE SEQUENCE</scope>
</reference>
<dbReference type="AlphaFoldDB" id="A0A9N7URX7"/>
<name>A0A9N7URX7_PLEPL</name>
<protein>
    <submittedName>
        <fullName evidence="1">Uncharacterized protein</fullName>
    </submittedName>
</protein>
<organism evidence="1 2">
    <name type="scientific">Pleuronectes platessa</name>
    <name type="common">European plaice</name>
    <dbReference type="NCBI Taxonomy" id="8262"/>
    <lineage>
        <taxon>Eukaryota</taxon>
        <taxon>Metazoa</taxon>
        <taxon>Chordata</taxon>
        <taxon>Craniata</taxon>
        <taxon>Vertebrata</taxon>
        <taxon>Euteleostomi</taxon>
        <taxon>Actinopterygii</taxon>
        <taxon>Neopterygii</taxon>
        <taxon>Teleostei</taxon>
        <taxon>Neoteleostei</taxon>
        <taxon>Acanthomorphata</taxon>
        <taxon>Carangaria</taxon>
        <taxon>Pleuronectiformes</taxon>
        <taxon>Pleuronectoidei</taxon>
        <taxon>Pleuronectidae</taxon>
        <taxon>Pleuronectes</taxon>
    </lineage>
</organism>
<accession>A0A9N7URX7</accession>
<dbReference type="Proteomes" id="UP001153269">
    <property type="component" value="Unassembled WGS sequence"/>
</dbReference>
<sequence length="133" mass="14814">MFCIGSAVWKWGREYFTVKSTNLRGVVGHVCCPEAICVCMIHVHTVSKAAQVTISTSQSTVIDRYLRDTLLRENILELESHWPRVYTGPEPQVSTDHFCRVNGDRKLQASSKLKHIGARGGNAEQTIGALSEK</sequence>
<evidence type="ECO:0000313" key="2">
    <source>
        <dbReference type="Proteomes" id="UP001153269"/>
    </source>
</evidence>